<keyword evidence="2" id="KW-1185">Reference proteome</keyword>
<evidence type="ECO:0000313" key="1">
    <source>
        <dbReference type="EMBL" id="UTC24982.1"/>
    </source>
</evidence>
<evidence type="ECO:0000313" key="2">
    <source>
        <dbReference type="Proteomes" id="UP001055955"/>
    </source>
</evidence>
<organism evidence="1 2">
    <name type="scientific">Candidatus Comchoanobacter bicostacola</name>
    <dbReference type="NCBI Taxonomy" id="2919598"/>
    <lineage>
        <taxon>Bacteria</taxon>
        <taxon>Pseudomonadati</taxon>
        <taxon>Pseudomonadota</taxon>
        <taxon>Gammaproteobacteria</taxon>
        <taxon>Candidatus Comchoanobacterales</taxon>
        <taxon>Candidatus Comchoanobacteraceae</taxon>
        <taxon>Candidatus Comchoanobacter</taxon>
    </lineage>
</organism>
<sequence>MYKPKFDELKNAKLSTQTADSEHSFIGAYQHLEEYSKRQAISDNRKDFIRSSFNVRSIHDLLNSLPEPGFQDFNRGGVGL</sequence>
<gene>
    <name evidence="1" type="ORF">MMH89_02335</name>
</gene>
<reference evidence="1 2" key="1">
    <citation type="journal article" date="2022" name="Nat. Microbiol.">
        <title>The microbiome of a bacterivorous marine choanoflagellate contains a resource-demanding obligate bacterial associate.</title>
        <authorList>
            <person name="Needham D.M."/>
            <person name="Poirier C."/>
            <person name="Bachy C."/>
            <person name="George E.E."/>
            <person name="Wilken S."/>
            <person name="Yung C.C.M."/>
            <person name="Limardo A.J."/>
            <person name="Morando M."/>
            <person name="Sudek L."/>
            <person name="Malmstrom R.R."/>
            <person name="Keeling P.J."/>
            <person name="Santoro A.E."/>
            <person name="Worden A.Z."/>
        </authorList>
    </citation>
    <scope>NUCLEOTIDE SEQUENCE [LARGE SCALE GENOMIC DNA]</scope>
    <source>
        <strain evidence="1 2">Comchoano-1</strain>
    </source>
</reference>
<dbReference type="EMBL" id="CP092900">
    <property type="protein sequence ID" value="UTC24982.1"/>
    <property type="molecule type" value="Genomic_DNA"/>
</dbReference>
<proteinExistence type="predicted"/>
<dbReference type="RefSeq" id="WP_258568771.1">
    <property type="nucleotide sequence ID" value="NZ_CP092900.1"/>
</dbReference>
<name>A0ABY5DN04_9GAMM</name>
<accession>A0ABY5DN04</accession>
<dbReference type="Proteomes" id="UP001055955">
    <property type="component" value="Chromosome"/>
</dbReference>
<protein>
    <submittedName>
        <fullName evidence="1">Uncharacterized protein</fullName>
    </submittedName>
</protein>